<dbReference type="Pfam" id="PF04998">
    <property type="entry name" value="RNA_pol_Rpb1_5"/>
    <property type="match status" value="1"/>
</dbReference>
<evidence type="ECO:0000256" key="3">
    <source>
        <dbReference type="ARBA" id="ARBA00022679"/>
    </source>
</evidence>
<dbReference type="NCBIfam" id="TIGR02389">
    <property type="entry name" value="RNA_pol_rpoA2"/>
    <property type="match status" value="1"/>
</dbReference>
<feature type="domain" description="RNA polymerase Rpb1" evidence="9">
    <location>
        <begin position="49"/>
        <end position="339"/>
    </location>
</feature>
<dbReference type="AlphaFoldDB" id="A0A7C4JIJ2"/>
<organism evidence="11">
    <name type="scientific">Ignisphaera aggregans</name>
    <dbReference type="NCBI Taxonomy" id="334771"/>
    <lineage>
        <taxon>Archaea</taxon>
        <taxon>Thermoproteota</taxon>
        <taxon>Thermoprotei</taxon>
        <taxon>Desulfurococcales</taxon>
        <taxon>Desulfurococcaceae</taxon>
        <taxon>Ignisphaera</taxon>
    </lineage>
</organism>
<accession>A0A7C4JIJ2</accession>
<dbReference type="SUPFAM" id="SSF64484">
    <property type="entry name" value="beta and beta-prime subunits of DNA dependent RNA-polymerase"/>
    <property type="match status" value="1"/>
</dbReference>
<dbReference type="PANTHER" id="PTHR19376">
    <property type="entry name" value="DNA-DIRECTED RNA POLYMERASE"/>
    <property type="match status" value="1"/>
</dbReference>
<reference evidence="11" key="1">
    <citation type="journal article" date="2020" name="mSystems">
        <title>Genome- and Community-Level Interaction Insights into Carbon Utilization and Element Cycling Functions of Hydrothermarchaeota in Hydrothermal Sediment.</title>
        <authorList>
            <person name="Zhou Z."/>
            <person name="Liu Y."/>
            <person name="Xu W."/>
            <person name="Pan J."/>
            <person name="Luo Z.H."/>
            <person name="Li M."/>
        </authorList>
    </citation>
    <scope>NUCLEOTIDE SEQUENCE [LARGE SCALE GENOMIC DNA]</scope>
    <source>
        <strain evidence="11">SpSt-637</strain>
        <strain evidence="10">SpSt-667</strain>
    </source>
</reference>
<dbReference type="PANTHER" id="PTHR19376:SF32">
    <property type="entry name" value="DNA-DIRECTED RNA POLYMERASE III SUBUNIT RPC1"/>
    <property type="match status" value="1"/>
</dbReference>
<dbReference type="EC" id="2.7.7.6" evidence="8"/>
<dbReference type="InterPro" id="IPR007081">
    <property type="entry name" value="RNA_pol_Rpb1_5"/>
</dbReference>
<keyword evidence="4 8" id="KW-0548">Nucleotidyltransferase</keyword>
<keyword evidence="5 8" id="KW-0238">DNA-binding</keyword>
<dbReference type="CDD" id="cd06528">
    <property type="entry name" value="RNAP_A"/>
    <property type="match status" value="1"/>
</dbReference>
<name>A0A7C4JIJ2_9CREN</name>
<dbReference type="EMBL" id="DTBD01000008">
    <property type="protein sequence ID" value="HGQ63837.1"/>
    <property type="molecule type" value="Genomic_DNA"/>
</dbReference>
<keyword evidence="3 8" id="KW-0808">Transferase</keyword>
<comment type="function">
    <text evidence="8">DNA-dependent RNA polymerase (RNAP) catalyzes the transcription of DNA into RNA using the four ribonucleoside triphosphates as substrates. Forms part of the jaw domain.</text>
</comment>
<dbReference type="InterPro" id="IPR012757">
    <property type="entry name" value="RPO1C"/>
</dbReference>
<dbReference type="HAMAP" id="MF_00411">
    <property type="entry name" value="RNApol_arch_Rpo1C"/>
    <property type="match status" value="1"/>
</dbReference>
<comment type="subcellular location">
    <subcellularLocation>
        <location evidence="8">Cytoplasm</location>
    </subcellularLocation>
</comment>
<comment type="subunit">
    <text evidence="8">Part of the RNA polymerase complex.</text>
</comment>
<keyword evidence="6 8" id="KW-0804">Transcription</keyword>
<evidence type="ECO:0000256" key="8">
    <source>
        <dbReference type="HAMAP-Rule" id="MF_00411"/>
    </source>
</evidence>
<evidence type="ECO:0000313" key="11">
    <source>
        <dbReference type="EMBL" id="HGQ63837.1"/>
    </source>
</evidence>
<evidence type="ECO:0000256" key="4">
    <source>
        <dbReference type="ARBA" id="ARBA00022695"/>
    </source>
</evidence>
<protein>
    <recommendedName>
        <fullName evidence="8">DNA-directed RNA polymerase subunit Rpo1C</fullName>
        <ecNumber evidence="8">2.7.7.6</ecNumber>
    </recommendedName>
    <alternativeName>
        <fullName evidence="8">DNA-directed RNA polymerase subunit A''</fullName>
    </alternativeName>
</protein>
<gene>
    <name evidence="8 11" type="primary">rpoA2</name>
    <name evidence="8" type="synonym">rpo1C</name>
    <name evidence="11" type="ORF">ENU08_01145</name>
    <name evidence="10" type="ORF">ENU41_05660</name>
</gene>
<dbReference type="EMBL" id="DTCK01000036">
    <property type="protein sequence ID" value="HGQ36148.1"/>
    <property type="molecule type" value="Genomic_DNA"/>
</dbReference>
<dbReference type="GO" id="GO:0003899">
    <property type="term" value="F:DNA-directed RNA polymerase activity"/>
    <property type="evidence" value="ECO:0007669"/>
    <property type="project" value="UniProtKB-UniRule"/>
</dbReference>
<evidence type="ECO:0000256" key="5">
    <source>
        <dbReference type="ARBA" id="ARBA00023125"/>
    </source>
</evidence>
<evidence type="ECO:0000256" key="7">
    <source>
        <dbReference type="ARBA" id="ARBA00048552"/>
    </source>
</evidence>
<evidence type="ECO:0000256" key="1">
    <source>
        <dbReference type="ARBA" id="ARBA00022478"/>
    </source>
</evidence>
<evidence type="ECO:0000256" key="2">
    <source>
        <dbReference type="ARBA" id="ARBA00022490"/>
    </source>
</evidence>
<dbReference type="GO" id="GO:0006351">
    <property type="term" value="P:DNA-templated transcription"/>
    <property type="evidence" value="ECO:0007669"/>
    <property type="project" value="UniProtKB-UniRule"/>
</dbReference>
<comment type="caution">
    <text evidence="11">The sequence shown here is derived from an EMBL/GenBank/DDBJ whole genome shotgun (WGS) entry which is preliminary data.</text>
</comment>
<keyword evidence="2 8" id="KW-0963">Cytoplasm</keyword>
<evidence type="ECO:0000256" key="6">
    <source>
        <dbReference type="ARBA" id="ARBA00023163"/>
    </source>
</evidence>
<dbReference type="GO" id="GO:0005737">
    <property type="term" value="C:cytoplasm"/>
    <property type="evidence" value="ECO:0007669"/>
    <property type="project" value="UniProtKB-SubCell"/>
</dbReference>
<comment type="similarity">
    <text evidence="8">Belongs to the RNA polymerase beta' chain family.</text>
</comment>
<evidence type="ECO:0000259" key="9">
    <source>
        <dbReference type="Pfam" id="PF04998"/>
    </source>
</evidence>
<proteinExistence type="inferred from homology"/>
<dbReference type="GO" id="GO:0003677">
    <property type="term" value="F:DNA binding"/>
    <property type="evidence" value="ECO:0007669"/>
    <property type="project" value="UniProtKB-UniRule"/>
</dbReference>
<sequence>MTQRLTLEEVKEYLEKKLLVKIPKKVIDNLVEILSKHLDYLTLQEVDKIVEHVEEEYSNNLVDPGEPVGVVAAQSIGEPSTQMTLRTFHYAGVRELNVTLGLPRLIELVDAKKLPSTPLTYVYLLEPYKYDREKAIEIARKIELTKVANVVSRVDVDLVTNAIIVTIDPDMLQDKGVDVDMVVQSLGKSIKKANISVSEENPYEVIIQYKEPLNPLKIEKLRDKILGIKLKGIKGVNKVIVQRRGNEYVLVCEGSNLRELLDIEGVDYRRIRTNNVKEVEEVLGIEASRTLLIEEIVNVLEEQGLEVDVRHIMLLADMMTRTGTVKQIGRHGVAGSKDSVLARASFEVTVKQLVDAAIRGSIDNLKGVAENVIVGNYVPIGTAVVKLVYNPYIKME</sequence>
<dbReference type="Gene3D" id="1.10.150.390">
    <property type="match status" value="1"/>
</dbReference>
<keyword evidence="1 8" id="KW-0240">DNA-directed RNA polymerase</keyword>
<dbReference type="InterPro" id="IPR045867">
    <property type="entry name" value="DNA-dir_RpoC_beta_prime"/>
</dbReference>
<comment type="catalytic activity">
    <reaction evidence="7 8">
        <text>RNA(n) + a ribonucleoside 5'-triphosphate = RNA(n+1) + diphosphate</text>
        <dbReference type="Rhea" id="RHEA:21248"/>
        <dbReference type="Rhea" id="RHEA-COMP:14527"/>
        <dbReference type="Rhea" id="RHEA-COMP:17342"/>
        <dbReference type="ChEBI" id="CHEBI:33019"/>
        <dbReference type="ChEBI" id="CHEBI:61557"/>
        <dbReference type="ChEBI" id="CHEBI:140395"/>
        <dbReference type="EC" id="2.7.7.6"/>
    </reaction>
</comment>
<evidence type="ECO:0000313" key="10">
    <source>
        <dbReference type="EMBL" id="HGQ36148.1"/>
    </source>
</evidence>
<dbReference type="GO" id="GO:0000428">
    <property type="term" value="C:DNA-directed RNA polymerase complex"/>
    <property type="evidence" value="ECO:0007669"/>
    <property type="project" value="UniProtKB-KW"/>
</dbReference>